<dbReference type="AlphaFoldDB" id="A0AA93BZF3"/>
<evidence type="ECO:0000313" key="4">
    <source>
        <dbReference type="Proteomes" id="UP000284338"/>
    </source>
</evidence>
<dbReference type="RefSeq" id="WP_119802760.1">
    <property type="nucleotide sequence ID" value="NZ_QYYG01000001.1"/>
</dbReference>
<feature type="signal peptide" evidence="1">
    <location>
        <begin position="1"/>
        <end position="26"/>
    </location>
</feature>
<comment type="caution">
    <text evidence="3">The sequence shown here is derived from an EMBL/GenBank/DDBJ whole genome shotgun (WGS) entry which is preliminary data.</text>
</comment>
<dbReference type="SUPFAM" id="SSF50891">
    <property type="entry name" value="Cyclophilin-like"/>
    <property type="match status" value="1"/>
</dbReference>
<proteinExistence type="predicted"/>
<feature type="chain" id="PRO_5041696319" description="Cyclophilin-like domain-containing protein" evidence="1">
    <location>
        <begin position="27"/>
        <end position="161"/>
    </location>
</feature>
<reference evidence="3 4" key="1">
    <citation type="submission" date="2018-09" db="EMBL/GenBank/DDBJ databases">
        <title>Draft genome of a novel serratia sp. strain with antifungal activity.</title>
        <authorList>
            <person name="Dichmann S.I."/>
            <person name="Park B.P."/>
            <person name="Pathiraja D."/>
            <person name="Choi I.-G."/>
            <person name="Stougaard P."/>
            <person name="Hennessy R.C."/>
        </authorList>
    </citation>
    <scope>NUCLEOTIDE SEQUENCE [LARGE SCALE GENOMIC DNA]</scope>
    <source>
        <strain evidence="3 4">S40</strain>
    </source>
</reference>
<dbReference type="Proteomes" id="UP000284338">
    <property type="component" value="Unassembled WGS sequence"/>
</dbReference>
<dbReference type="Pfam" id="PF18050">
    <property type="entry name" value="Cyclophil_like2"/>
    <property type="match status" value="1"/>
</dbReference>
<accession>A0AA93BZF3</accession>
<evidence type="ECO:0000313" key="3">
    <source>
        <dbReference type="EMBL" id="RJF57536.1"/>
    </source>
</evidence>
<name>A0AA93BZF3_9GAMM</name>
<evidence type="ECO:0000256" key="1">
    <source>
        <dbReference type="SAM" id="SignalP"/>
    </source>
</evidence>
<sequence>MGKTSMRVSQYAALLFMLPAVGTLQAAQDSSENQRGAATRQVKMHDIRIAIGSTYLTATLEDNPTARSFVKLLPLTITLKDYGDAEKISGALPHRLSQDAAPESAAGATGDIAYYAPWGNIAFYRGHGPEAAGVIKIGKITSGIEALNQPGSMRVTISPGN</sequence>
<dbReference type="Gene3D" id="2.40.100.20">
    <property type="match status" value="1"/>
</dbReference>
<keyword evidence="4" id="KW-1185">Reference proteome</keyword>
<organism evidence="3 4">
    <name type="scientific">Serratia inhibens</name>
    <dbReference type="NCBI Taxonomy" id="2338073"/>
    <lineage>
        <taxon>Bacteria</taxon>
        <taxon>Pseudomonadati</taxon>
        <taxon>Pseudomonadota</taxon>
        <taxon>Gammaproteobacteria</taxon>
        <taxon>Enterobacterales</taxon>
        <taxon>Yersiniaceae</taxon>
        <taxon>Serratia</taxon>
    </lineage>
</organism>
<evidence type="ECO:0000259" key="2">
    <source>
        <dbReference type="Pfam" id="PF18050"/>
    </source>
</evidence>
<gene>
    <name evidence="3" type="ORF">D4100_01730</name>
</gene>
<keyword evidence="1" id="KW-0732">Signal</keyword>
<protein>
    <recommendedName>
        <fullName evidence="2">Cyclophilin-like domain-containing protein</fullName>
    </recommendedName>
</protein>
<dbReference type="InterPro" id="IPR029000">
    <property type="entry name" value="Cyclophilin-like_dom_sf"/>
</dbReference>
<dbReference type="EMBL" id="QYYG01000001">
    <property type="protein sequence ID" value="RJF57536.1"/>
    <property type="molecule type" value="Genomic_DNA"/>
</dbReference>
<feature type="domain" description="Cyclophilin-like" evidence="2">
    <location>
        <begin position="49"/>
        <end position="158"/>
    </location>
</feature>
<dbReference type="InterPro" id="IPR041183">
    <property type="entry name" value="Cyclophilin-like"/>
</dbReference>